<dbReference type="HOGENOM" id="CLU_1355487_0_0_1"/>
<dbReference type="KEGG" id="mtm:MYCTH_2124537"/>
<gene>
    <name evidence="2" type="ORF">MYCTH_2124537</name>
</gene>
<dbReference type="VEuPathDB" id="FungiDB:MYCTH_2124537"/>
<name>G2Q6L8_THET4</name>
<protein>
    <submittedName>
        <fullName evidence="2">Uncharacterized protein</fullName>
    </submittedName>
</protein>
<dbReference type="EMBL" id="CP003002">
    <property type="protein sequence ID" value="AEO55591.1"/>
    <property type="molecule type" value="Genomic_DNA"/>
</dbReference>
<dbReference type="GeneID" id="11513182"/>
<evidence type="ECO:0000313" key="2">
    <source>
        <dbReference type="EMBL" id="AEO55591.1"/>
    </source>
</evidence>
<organism evidence="2 3">
    <name type="scientific">Thermothelomyces thermophilus (strain ATCC 42464 / BCRC 31852 / DSM 1799)</name>
    <name type="common">Sporotrichum thermophile</name>
    <dbReference type="NCBI Taxonomy" id="573729"/>
    <lineage>
        <taxon>Eukaryota</taxon>
        <taxon>Fungi</taxon>
        <taxon>Dikarya</taxon>
        <taxon>Ascomycota</taxon>
        <taxon>Pezizomycotina</taxon>
        <taxon>Sordariomycetes</taxon>
        <taxon>Sordariomycetidae</taxon>
        <taxon>Sordariales</taxon>
        <taxon>Chaetomiaceae</taxon>
        <taxon>Thermothelomyces</taxon>
    </lineage>
</organism>
<proteinExistence type="predicted"/>
<sequence>MPRNCKPPLCQRREQEERRQREEARKSQKNGPLRATRQRSIPSTGPALGEEPATAKDLGSGGSRDSKAGPEDDIQDSLMRLTITDTQSERAQPLNTPPTPNKPPEGSTASDLSLTTAAAGVSGSQKLPKAVDRRRRRKTNNQGGHRIGNGSGPSGDRRRPTTKRNKNAKRRLGAGSHSGRQKGGRDSTRPTMSLQPLSPKAL</sequence>
<accession>G2Q6L8</accession>
<feature type="compositionally biased region" description="Basic and acidic residues" evidence="1">
    <location>
        <begin position="11"/>
        <end position="26"/>
    </location>
</feature>
<keyword evidence="3" id="KW-1185">Reference proteome</keyword>
<reference evidence="2 3" key="1">
    <citation type="journal article" date="2011" name="Nat. Biotechnol.">
        <title>Comparative genomic analysis of the thermophilic biomass-degrading fungi Myceliophthora thermophila and Thielavia terrestris.</title>
        <authorList>
            <person name="Berka R.M."/>
            <person name="Grigoriev I.V."/>
            <person name="Otillar R."/>
            <person name="Salamov A."/>
            <person name="Grimwood J."/>
            <person name="Reid I."/>
            <person name="Ishmael N."/>
            <person name="John T."/>
            <person name="Darmond C."/>
            <person name="Moisan M.-C."/>
            <person name="Henrissat B."/>
            <person name="Coutinho P.M."/>
            <person name="Lombard V."/>
            <person name="Natvig D.O."/>
            <person name="Lindquist E."/>
            <person name="Schmutz J."/>
            <person name="Lucas S."/>
            <person name="Harris P."/>
            <person name="Powlowski J."/>
            <person name="Bellemare A."/>
            <person name="Taylor D."/>
            <person name="Butler G."/>
            <person name="de Vries R.P."/>
            <person name="Allijn I.E."/>
            <person name="van den Brink J."/>
            <person name="Ushinsky S."/>
            <person name="Storms R."/>
            <person name="Powell A.J."/>
            <person name="Paulsen I.T."/>
            <person name="Elbourne L.D.H."/>
            <person name="Baker S.E."/>
            <person name="Magnuson J."/>
            <person name="LaBoissiere S."/>
            <person name="Clutterbuck A.J."/>
            <person name="Martinez D."/>
            <person name="Wogulis M."/>
            <person name="de Leon A.L."/>
            <person name="Rey M.W."/>
            <person name="Tsang A."/>
        </authorList>
    </citation>
    <scope>NUCLEOTIDE SEQUENCE [LARGE SCALE GENOMIC DNA]</scope>
    <source>
        <strain evidence="3">ATCC 42464 / BCRC 31852 / DSM 1799</strain>
    </source>
</reference>
<feature type="region of interest" description="Disordered" evidence="1">
    <location>
        <begin position="1"/>
        <end position="202"/>
    </location>
</feature>
<dbReference type="InParanoid" id="G2Q6L8"/>
<evidence type="ECO:0000256" key="1">
    <source>
        <dbReference type="SAM" id="MobiDB-lite"/>
    </source>
</evidence>
<dbReference type="AlphaFoldDB" id="G2Q6L8"/>
<dbReference type="RefSeq" id="XP_003660836.1">
    <property type="nucleotide sequence ID" value="XM_003660788.1"/>
</dbReference>
<feature type="compositionally biased region" description="Low complexity" evidence="1">
    <location>
        <begin position="107"/>
        <end position="119"/>
    </location>
</feature>
<feature type="compositionally biased region" description="Basic residues" evidence="1">
    <location>
        <begin position="160"/>
        <end position="172"/>
    </location>
</feature>
<evidence type="ECO:0000313" key="3">
    <source>
        <dbReference type="Proteomes" id="UP000007322"/>
    </source>
</evidence>
<dbReference type="Proteomes" id="UP000007322">
    <property type="component" value="Chromosome 1"/>
</dbReference>